<proteinExistence type="predicted"/>
<evidence type="ECO:0000313" key="1">
    <source>
        <dbReference type="EMBL" id="KKQ34906.1"/>
    </source>
</evidence>
<dbReference type="EMBL" id="LBTH01000042">
    <property type="protein sequence ID" value="KKQ34906.1"/>
    <property type="molecule type" value="Genomic_DNA"/>
</dbReference>
<sequence length="71" mass="8147">MSNKLIGLACECREIDCERKLTLEEEKDWEILHSKSFEIRGSTLIVCKAHVQISNIVLAHSGDMFLIEEDK</sequence>
<dbReference type="AlphaFoldDB" id="A0A0G0K2N7"/>
<protein>
    <submittedName>
        <fullName evidence="1">Uncharacterized protein</fullName>
    </submittedName>
</protein>
<dbReference type="Proteomes" id="UP000034852">
    <property type="component" value="Unassembled WGS sequence"/>
</dbReference>
<gene>
    <name evidence="1" type="ORF">US52_C0042G0002</name>
</gene>
<accession>A0A0G0K2N7</accession>
<evidence type="ECO:0000313" key="2">
    <source>
        <dbReference type="Proteomes" id="UP000034852"/>
    </source>
</evidence>
<reference evidence="1 2" key="1">
    <citation type="journal article" date="2015" name="Nature">
        <title>rRNA introns, odd ribosomes, and small enigmatic genomes across a large radiation of phyla.</title>
        <authorList>
            <person name="Brown C.T."/>
            <person name="Hug L.A."/>
            <person name="Thomas B.C."/>
            <person name="Sharon I."/>
            <person name="Castelle C.J."/>
            <person name="Singh A."/>
            <person name="Wilkins M.J."/>
            <person name="Williams K.H."/>
            <person name="Banfield J.F."/>
        </authorList>
    </citation>
    <scope>NUCLEOTIDE SEQUENCE [LARGE SCALE GENOMIC DNA]</scope>
</reference>
<organism evidence="1 2">
    <name type="scientific">candidate division WS6 bacterium GW2011_GWA2_37_6</name>
    <dbReference type="NCBI Taxonomy" id="1619087"/>
    <lineage>
        <taxon>Bacteria</taxon>
        <taxon>Candidatus Dojkabacteria</taxon>
    </lineage>
</organism>
<comment type="caution">
    <text evidence="1">The sequence shown here is derived from an EMBL/GenBank/DDBJ whole genome shotgun (WGS) entry which is preliminary data.</text>
</comment>
<name>A0A0G0K2N7_9BACT</name>